<comment type="caution">
    <text evidence="2">The sequence shown here is derived from an EMBL/GenBank/DDBJ whole genome shotgun (WGS) entry which is preliminary data.</text>
</comment>
<organism evidence="2 3">
    <name type="scientific">Smittium megazygosporum</name>
    <dbReference type="NCBI Taxonomy" id="133381"/>
    <lineage>
        <taxon>Eukaryota</taxon>
        <taxon>Fungi</taxon>
        <taxon>Fungi incertae sedis</taxon>
        <taxon>Zoopagomycota</taxon>
        <taxon>Kickxellomycotina</taxon>
        <taxon>Harpellomycetes</taxon>
        <taxon>Harpellales</taxon>
        <taxon>Legeriomycetaceae</taxon>
        <taxon>Smittium</taxon>
    </lineage>
</organism>
<name>A0A2T9ZDD6_9FUNG</name>
<evidence type="ECO:0000313" key="2">
    <source>
        <dbReference type="EMBL" id="PVV02614.1"/>
    </source>
</evidence>
<dbReference type="Proteomes" id="UP000245609">
    <property type="component" value="Unassembled WGS sequence"/>
</dbReference>
<sequence>MHQESGNKIQEESQDQNEITENSRKENLPSEEEQFFEIPGKEIQHFISQTKNQDFFSPKELEENLRKNLHLDDTNIPQEDQKNFQQRTQRKETCKDCNRRYSQVL</sequence>
<feature type="region of interest" description="Disordered" evidence="1">
    <location>
        <begin position="1"/>
        <end position="35"/>
    </location>
</feature>
<keyword evidence="3" id="KW-1185">Reference proteome</keyword>
<reference evidence="2 3" key="1">
    <citation type="journal article" date="2018" name="MBio">
        <title>Comparative Genomics Reveals the Core Gene Toolbox for the Fungus-Insect Symbiosis.</title>
        <authorList>
            <person name="Wang Y."/>
            <person name="Stata M."/>
            <person name="Wang W."/>
            <person name="Stajich J.E."/>
            <person name="White M.M."/>
            <person name="Moncalvo J.M."/>
        </authorList>
    </citation>
    <scope>NUCLEOTIDE SEQUENCE [LARGE SCALE GENOMIC DNA]</scope>
    <source>
        <strain evidence="2 3">SC-DP-2</strain>
    </source>
</reference>
<feature type="region of interest" description="Disordered" evidence="1">
    <location>
        <begin position="69"/>
        <end position="95"/>
    </location>
</feature>
<dbReference type="EMBL" id="MBFS01000385">
    <property type="protein sequence ID" value="PVV02614.1"/>
    <property type="molecule type" value="Genomic_DNA"/>
</dbReference>
<dbReference type="AlphaFoldDB" id="A0A2T9ZDD6"/>
<evidence type="ECO:0000313" key="3">
    <source>
        <dbReference type="Proteomes" id="UP000245609"/>
    </source>
</evidence>
<feature type="compositionally biased region" description="Polar residues" evidence="1">
    <location>
        <begin position="75"/>
        <end position="87"/>
    </location>
</feature>
<protein>
    <submittedName>
        <fullName evidence="2">Uncharacterized protein</fullName>
    </submittedName>
</protein>
<accession>A0A2T9ZDD6</accession>
<feature type="compositionally biased region" description="Basic and acidic residues" evidence="1">
    <location>
        <begin position="1"/>
        <end position="11"/>
    </location>
</feature>
<evidence type="ECO:0000256" key="1">
    <source>
        <dbReference type="SAM" id="MobiDB-lite"/>
    </source>
</evidence>
<gene>
    <name evidence="2" type="ORF">BB560_002929</name>
</gene>
<proteinExistence type="predicted"/>